<reference evidence="1 2" key="1">
    <citation type="journal article" date="2014" name="Gene">
        <title>A comparative genomic analysis of the alkalitolerant soil bacterium Bacillus lehensis G1.</title>
        <authorList>
            <person name="Noor Y.M."/>
            <person name="Samsulrizal N.H."/>
            <person name="Jema'on N.A."/>
            <person name="Low K.O."/>
            <person name="Ramli A.N."/>
            <person name="Alias N.I."/>
            <person name="Damis S.I."/>
            <person name="Fuzi S.F."/>
            <person name="Isa M.N."/>
            <person name="Murad A.M."/>
            <person name="Raih M.F."/>
            <person name="Bakar F.D."/>
            <person name="Najimudin N."/>
            <person name="Mahadi N.M."/>
            <person name="Illias R.M."/>
        </authorList>
    </citation>
    <scope>NUCLEOTIDE SEQUENCE [LARGE SCALE GENOMIC DNA]</scope>
    <source>
        <strain evidence="1 2">G1</strain>
    </source>
</reference>
<dbReference type="eggNOG" id="ENOG5033KHZ">
    <property type="taxonomic scope" value="Bacteria"/>
</dbReference>
<dbReference type="HOGENOM" id="CLU_2167208_0_0_9"/>
<gene>
    <name evidence="1" type="ORF">BleG1_0563</name>
</gene>
<dbReference type="KEGG" id="ble:BleG1_0563"/>
<sequence length="116" mass="13620">MSWNYHKYLHVYAQHYQHQESFIVGNRDALFELRNLIDKALVEGTSIGDFFSSDVEGYQLHIGIVEDEEKFNALEMPYTEQFGEINQHNYFANLTNDPKAPYSPIILFPNDDEKEE</sequence>
<organism evidence="1 2">
    <name type="scientific">Shouchella lehensis G1</name>
    <dbReference type="NCBI Taxonomy" id="1246626"/>
    <lineage>
        <taxon>Bacteria</taxon>
        <taxon>Bacillati</taxon>
        <taxon>Bacillota</taxon>
        <taxon>Bacilli</taxon>
        <taxon>Bacillales</taxon>
        <taxon>Bacillaceae</taxon>
        <taxon>Shouchella</taxon>
    </lineage>
</organism>
<dbReference type="Proteomes" id="UP000027142">
    <property type="component" value="Chromosome"/>
</dbReference>
<dbReference type="AlphaFoldDB" id="A0A060LPD2"/>
<protein>
    <submittedName>
        <fullName evidence="1">Uncharacterized protein</fullName>
    </submittedName>
</protein>
<name>A0A060LPD2_9BACI</name>
<proteinExistence type="predicted"/>
<keyword evidence="2" id="KW-1185">Reference proteome</keyword>
<evidence type="ECO:0000313" key="2">
    <source>
        <dbReference type="Proteomes" id="UP000027142"/>
    </source>
</evidence>
<dbReference type="PATRIC" id="fig|1246626.3.peg.556"/>
<dbReference type="RefSeq" id="WP_051667290.1">
    <property type="nucleotide sequence ID" value="NZ_CP003923.1"/>
</dbReference>
<accession>A0A060LPD2</accession>
<dbReference type="OrthoDB" id="1725673at2"/>
<dbReference type="EMBL" id="CP003923">
    <property type="protein sequence ID" value="AIC93171.1"/>
    <property type="molecule type" value="Genomic_DNA"/>
</dbReference>
<dbReference type="STRING" id="1246626.BleG1_0563"/>
<evidence type="ECO:0000313" key="1">
    <source>
        <dbReference type="EMBL" id="AIC93171.1"/>
    </source>
</evidence>